<keyword evidence="9" id="KW-0234">DNA repair</keyword>
<evidence type="ECO:0000256" key="14">
    <source>
        <dbReference type="ARBA" id="ARBA00041592"/>
    </source>
</evidence>
<evidence type="ECO:0000256" key="3">
    <source>
        <dbReference type="ARBA" id="ARBA00022457"/>
    </source>
</evidence>
<dbReference type="InterPro" id="IPR047127">
    <property type="entry name" value="MutT-like"/>
</dbReference>
<dbReference type="KEGG" id="smai:EXU30_11445"/>
<dbReference type="GO" id="GO:0006260">
    <property type="term" value="P:DNA replication"/>
    <property type="evidence" value="ECO:0007669"/>
    <property type="project" value="UniProtKB-KW"/>
</dbReference>
<dbReference type="PRINTS" id="PR00502">
    <property type="entry name" value="NUDIXFAMILY"/>
</dbReference>
<keyword evidence="6" id="KW-0227">DNA damage</keyword>
<dbReference type="InterPro" id="IPR003561">
    <property type="entry name" value="Mutator_MutT"/>
</dbReference>
<protein>
    <recommendedName>
        <fullName evidence="13">8-oxo-dGTP diphosphatase</fullName>
        <ecNumber evidence="12">3.6.1.55</ecNumber>
    </recommendedName>
    <alternativeName>
        <fullName evidence="16">7,8-dihydro-8-oxoguanine-triphosphatase</fullName>
    </alternativeName>
    <alternativeName>
        <fullName evidence="15">Mutator protein MutT</fullName>
    </alternativeName>
    <alternativeName>
        <fullName evidence="14">dGTP pyrophosphohydrolase</fullName>
    </alternativeName>
</protein>
<evidence type="ECO:0000259" key="19">
    <source>
        <dbReference type="PROSITE" id="PS51462"/>
    </source>
</evidence>
<evidence type="ECO:0000313" key="20">
    <source>
        <dbReference type="EMBL" id="QBF83243.1"/>
    </source>
</evidence>
<evidence type="ECO:0000256" key="5">
    <source>
        <dbReference type="ARBA" id="ARBA00022723"/>
    </source>
</evidence>
<evidence type="ECO:0000256" key="10">
    <source>
        <dbReference type="ARBA" id="ARBA00035861"/>
    </source>
</evidence>
<feature type="binding site" evidence="17">
    <location>
        <begin position="35"/>
        <end position="38"/>
    </location>
    <ligand>
        <name>8-oxo-dGTP</name>
        <dbReference type="ChEBI" id="CHEBI:77896"/>
    </ligand>
</feature>
<keyword evidence="4" id="KW-0235">DNA replication</keyword>
<dbReference type="PROSITE" id="PS00893">
    <property type="entry name" value="NUDIX_BOX"/>
    <property type="match status" value="1"/>
</dbReference>
<dbReference type="RefSeq" id="WP_130600160.1">
    <property type="nucleotide sequence ID" value="NZ_CP036200.1"/>
</dbReference>
<proteinExistence type="inferred from homology"/>
<accession>A0A411PI69</accession>
<dbReference type="SUPFAM" id="SSF55811">
    <property type="entry name" value="Nudix"/>
    <property type="match status" value="1"/>
</dbReference>
<evidence type="ECO:0000256" key="15">
    <source>
        <dbReference type="ARBA" id="ARBA00041979"/>
    </source>
</evidence>
<dbReference type="EMBL" id="CP036200">
    <property type="protein sequence ID" value="QBF83243.1"/>
    <property type="molecule type" value="Genomic_DNA"/>
</dbReference>
<dbReference type="GO" id="GO:0006281">
    <property type="term" value="P:DNA repair"/>
    <property type="evidence" value="ECO:0007669"/>
    <property type="project" value="UniProtKB-KW"/>
</dbReference>
<dbReference type="GO" id="GO:0044716">
    <property type="term" value="F:8-oxo-GDP phosphatase activity"/>
    <property type="evidence" value="ECO:0007669"/>
    <property type="project" value="TreeGrafter"/>
</dbReference>
<evidence type="ECO:0000256" key="13">
    <source>
        <dbReference type="ARBA" id="ARBA00040794"/>
    </source>
</evidence>
<dbReference type="InterPro" id="IPR015797">
    <property type="entry name" value="NUDIX_hydrolase-like_dom_sf"/>
</dbReference>
<dbReference type="PROSITE" id="PS51462">
    <property type="entry name" value="NUDIX"/>
    <property type="match status" value="1"/>
</dbReference>
<dbReference type="GO" id="GO:0044715">
    <property type="term" value="F:8-oxo-dGDP phosphatase activity"/>
    <property type="evidence" value="ECO:0007669"/>
    <property type="project" value="TreeGrafter"/>
</dbReference>
<evidence type="ECO:0000256" key="9">
    <source>
        <dbReference type="ARBA" id="ARBA00023204"/>
    </source>
</evidence>
<keyword evidence="3" id="KW-0515">Mutator protein</keyword>
<evidence type="ECO:0000256" key="17">
    <source>
        <dbReference type="PIRSR" id="PIRSR603561-1"/>
    </source>
</evidence>
<keyword evidence="7" id="KW-0378">Hydrolase</keyword>
<gene>
    <name evidence="20" type="primary">mutT</name>
    <name evidence="20" type="ORF">EXU30_11445</name>
</gene>
<dbReference type="Proteomes" id="UP000291106">
    <property type="component" value="Chromosome"/>
</dbReference>
<dbReference type="InterPro" id="IPR020084">
    <property type="entry name" value="NUDIX_hydrolase_CS"/>
</dbReference>
<keyword evidence="8 18" id="KW-0460">Magnesium</keyword>
<dbReference type="AlphaFoldDB" id="A0A411PI69"/>
<dbReference type="InterPro" id="IPR000086">
    <property type="entry name" value="NUDIX_hydrolase_dom"/>
</dbReference>
<evidence type="ECO:0000256" key="16">
    <source>
        <dbReference type="ARBA" id="ARBA00042798"/>
    </source>
</evidence>
<keyword evidence="21" id="KW-1185">Reference proteome</keyword>
<feature type="binding site" evidence="17">
    <location>
        <position position="24"/>
    </location>
    <ligand>
        <name>8-oxo-dGTP</name>
        <dbReference type="ChEBI" id="CHEBI:77896"/>
    </ligand>
</feature>
<comment type="cofactor">
    <cofactor evidence="1 18">
        <name>Mg(2+)</name>
        <dbReference type="ChEBI" id="CHEBI:18420"/>
    </cofactor>
</comment>
<evidence type="ECO:0000256" key="4">
    <source>
        <dbReference type="ARBA" id="ARBA00022705"/>
    </source>
</evidence>
<sequence length="135" mass="15254">MLKRVHVAVGVIVNPNDQILLALRHGHLHQGGKWEFPGGKVEQDETVTQALIRELAEEVNLEVADSTPFMEISHDYPDKHVLLDIHLVTNFSGEAKGLEQQQIAWVDVNELENYQFPEANKPILDKLLAEFPKSL</sequence>
<dbReference type="EC" id="3.6.1.55" evidence="12"/>
<dbReference type="InterPro" id="IPR029119">
    <property type="entry name" value="MutY_C"/>
</dbReference>
<feature type="binding site" evidence="17">
    <location>
        <position position="120"/>
    </location>
    <ligand>
        <name>8-oxo-dGTP</name>
        <dbReference type="ChEBI" id="CHEBI:77896"/>
    </ligand>
</feature>
<organism evidence="20 21">
    <name type="scientific">Shewanella maritima</name>
    <dbReference type="NCBI Taxonomy" id="2520507"/>
    <lineage>
        <taxon>Bacteria</taxon>
        <taxon>Pseudomonadati</taxon>
        <taxon>Pseudomonadota</taxon>
        <taxon>Gammaproteobacteria</taxon>
        <taxon>Alteromonadales</taxon>
        <taxon>Shewanellaceae</taxon>
        <taxon>Shewanella</taxon>
    </lineage>
</organism>
<comment type="catalytic activity">
    <reaction evidence="11">
        <text>8-oxo-GTP + H2O = 8-oxo-GMP + diphosphate + H(+)</text>
        <dbReference type="Rhea" id="RHEA:67616"/>
        <dbReference type="ChEBI" id="CHEBI:15377"/>
        <dbReference type="ChEBI" id="CHEBI:15378"/>
        <dbReference type="ChEBI" id="CHEBI:33019"/>
        <dbReference type="ChEBI" id="CHEBI:143553"/>
        <dbReference type="ChEBI" id="CHEBI:145694"/>
    </reaction>
</comment>
<dbReference type="FunFam" id="3.90.79.10:FF:000014">
    <property type="entry name" value="8-oxo-dGTP diphosphatase MutT"/>
    <property type="match status" value="1"/>
</dbReference>
<evidence type="ECO:0000313" key="21">
    <source>
        <dbReference type="Proteomes" id="UP000291106"/>
    </source>
</evidence>
<feature type="domain" description="Nudix hydrolase" evidence="19">
    <location>
        <begin position="3"/>
        <end position="129"/>
    </location>
</feature>
<dbReference type="Pfam" id="PF14815">
    <property type="entry name" value="NUDIX_4"/>
    <property type="match status" value="1"/>
</dbReference>
<dbReference type="GO" id="GO:0046872">
    <property type="term" value="F:metal ion binding"/>
    <property type="evidence" value="ECO:0007669"/>
    <property type="project" value="UniProtKB-KW"/>
</dbReference>
<evidence type="ECO:0000256" key="7">
    <source>
        <dbReference type="ARBA" id="ARBA00022801"/>
    </source>
</evidence>
<dbReference type="PANTHER" id="PTHR47707:SF1">
    <property type="entry name" value="NUDIX HYDROLASE FAMILY PROTEIN"/>
    <property type="match status" value="1"/>
</dbReference>
<name>A0A411PI69_9GAMM</name>
<comment type="similarity">
    <text evidence="2">Belongs to the Nudix hydrolase family.</text>
</comment>
<evidence type="ECO:0000256" key="12">
    <source>
        <dbReference type="ARBA" id="ARBA00038905"/>
    </source>
</evidence>
<keyword evidence="5 18" id="KW-0479">Metal-binding</keyword>
<evidence type="ECO:0000256" key="1">
    <source>
        <dbReference type="ARBA" id="ARBA00001946"/>
    </source>
</evidence>
<dbReference type="NCBIfam" id="TIGR00586">
    <property type="entry name" value="mutt"/>
    <property type="match status" value="1"/>
</dbReference>
<evidence type="ECO:0000256" key="11">
    <source>
        <dbReference type="ARBA" id="ARBA00036904"/>
    </source>
</evidence>
<feature type="binding site" evidence="17">
    <location>
        <position position="29"/>
    </location>
    <ligand>
        <name>8-oxo-dGTP</name>
        <dbReference type="ChEBI" id="CHEBI:77896"/>
    </ligand>
</feature>
<dbReference type="Gene3D" id="3.90.79.10">
    <property type="entry name" value="Nucleoside Triphosphate Pyrophosphohydrolase"/>
    <property type="match status" value="1"/>
</dbReference>
<evidence type="ECO:0000256" key="6">
    <source>
        <dbReference type="ARBA" id="ARBA00022763"/>
    </source>
</evidence>
<evidence type="ECO:0000256" key="8">
    <source>
        <dbReference type="ARBA" id="ARBA00022842"/>
    </source>
</evidence>
<dbReference type="GO" id="GO:0035539">
    <property type="term" value="F:8-oxo-7,8-dihydrodeoxyguanosine triphosphate pyrophosphatase activity"/>
    <property type="evidence" value="ECO:0007669"/>
    <property type="project" value="UniProtKB-EC"/>
</dbReference>
<dbReference type="InterPro" id="IPR020476">
    <property type="entry name" value="Nudix_hydrolase"/>
</dbReference>
<feature type="binding site" evidence="18">
    <location>
        <position position="58"/>
    </location>
    <ligand>
        <name>Mg(2+)</name>
        <dbReference type="ChEBI" id="CHEBI:18420"/>
    </ligand>
</feature>
<dbReference type="PANTHER" id="PTHR47707">
    <property type="entry name" value="8-OXO-DGTP DIPHOSPHATASE"/>
    <property type="match status" value="1"/>
</dbReference>
<dbReference type="CDD" id="cd03425">
    <property type="entry name" value="NUDIX_MutT_NudA_like"/>
    <property type="match status" value="1"/>
</dbReference>
<evidence type="ECO:0000256" key="18">
    <source>
        <dbReference type="PIRSR" id="PIRSR603561-2"/>
    </source>
</evidence>
<comment type="catalytic activity">
    <reaction evidence="10">
        <text>8-oxo-dGTP + H2O = 8-oxo-dGMP + diphosphate + H(+)</text>
        <dbReference type="Rhea" id="RHEA:31575"/>
        <dbReference type="ChEBI" id="CHEBI:15377"/>
        <dbReference type="ChEBI" id="CHEBI:15378"/>
        <dbReference type="ChEBI" id="CHEBI:33019"/>
        <dbReference type="ChEBI" id="CHEBI:63224"/>
        <dbReference type="ChEBI" id="CHEBI:77896"/>
        <dbReference type="EC" id="3.6.1.55"/>
    </reaction>
</comment>
<evidence type="ECO:0000256" key="2">
    <source>
        <dbReference type="ARBA" id="ARBA00005582"/>
    </source>
</evidence>
<dbReference type="OrthoDB" id="9810648at2"/>
<dbReference type="GO" id="GO:0008413">
    <property type="term" value="F:8-oxo-7,8-dihydroguanosine triphosphate pyrophosphatase activity"/>
    <property type="evidence" value="ECO:0007669"/>
    <property type="project" value="InterPro"/>
</dbReference>
<reference evidence="20 21" key="1">
    <citation type="submission" date="2019-02" db="EMBL/GenBank/DDBJ databases">
        <title>Shewanella sp. D4-2 isolated from Dokdo Island.</title>
        <authorList>
            <person name="Baek K."/>
        </authorList>
    </citation>
    <scope>NUCLEOTIDE SEQUENCE [LARGE SCALE GENOMIC DNA]</scope>
    <source>
        <strain evidence="20 21">D4-2</strain>
    </source>
</reference>
<feature type="binding site" evidence="18">
    <location>
        <position position="38"/>
    </location>
    <ligand>
        <name>Mg(2+)</name>
        <dbReference type="ChEBI" id="CHEBI:18420"/>
    </ligand>
</feature>